<feature type="region of interest" description="Disordered" evidence="1">
    <location>
        <begin position="1"/>
        <end position="97"/>
    </location>
</feature>
<keyword evidence="2" id="KW-0614">Plasmid</keyword>
<feature type="compositionally biased region" description="Low complexity" evidence="1">
    <location>
        <begin position="59"/>
        <end position="69"/>
    </location>
</feature>
<evidence type="ECO:0000256" key="1">
    <source>
        <dbReference type="SAM" id="MobiDB-lite"/>
    </source>
</evidence>
<protein>
    <submittedName>
        <fullName evidence="2">Uncharacterized protein</fullName>
    </submittedName>
</protein>
<proteinExistence type="predicted"/>
<dbReference type="HOGENOM" id="CLU_1395314_0_0_4"/>
<dbReference type="AlphaFoldDB" id="C6BQW3"/>
<evidence type="ECO:0000313" key="2">
    <source>
        <dbReference type="EMBL" id="ACS66471.1"/>
    </source>
</evidence>
<accession>C6BQW3</accession>
<organism evidence="2">
    <name type="scientific">Ralstonia pickettii (strain 12D)</name>
    <dbReference type="NCBI Taxonomy" id="428406"/>
    <lineage>
        <taxon>Bacteria</taxon>
        <taxon>Pseudomonadati</taxon>
        <taxon>Pseudomonadota</taxon>
        <taxon>Betaproteobacteria</taxon>
        <taxon>Burkholderiales</taxon>
        <taxon>Burkholderiaceae</taxon>
        <taxon>Ralstonia</taxon>
    </lineage>
</organism>
<feature type="compositionally biased region" description="Basic and acidic residues" evidence="1">
    <location>
        <begin position="32"/>
        <end position="42"/>
    </location>
</feature>
<reference evidence="2" key="1">
    <citation type="submission" date="2009-06" db="EMBL/GenBank/DDBJ databases">
        <title>Complete sequence plasmid 2 of Ralstonia pickettii 12D.</title>
        <authorList>
            <consortium name="US DOE Joint Genome Institute"/>
            <person name="Lucas S."/>
            <person name="Copeland A."/>
            <person name="Lapidus A."/>
            <person name="Glavina del Rio T."/>
            <person name="Dalin E."/>
            <person name="Tice H."/>
            <person name="Bruce D."/>
            <person name="Goodwin L."/>
            <person name="Pitluck S."/>
            <person name="Sims D."/>
            <person name="Meincke L."/>
            <person name="Brettin T."/>
            <person name="Detter J.C."/>
            <person name="Han C."/>
            <person name="Larimer F."/>
            <person name="Land M."/>
            <person name="Hauser L."/>
            <person name="Kyrpides N."/>
            <person name="Ovchinnikova G."/>
            <person name="Marsh T."/>
            <person name="Richardson P."/>
        </authorList>
    </citation>
    <scope>NUCLEOTIDE SEQUENCE [LARGE SCALE GENOMIC DNA]</scope>
    <source>
        <strain evidence="2">12D</strain>
        <plasmid>12D</plasmid>
        <plasmid evidence="2">pRp12D02</plasmid>
    </source>
</reference>
<geneLocation type="plasmid" evidence="2">
    <name>pRp12D02</name>
</geneLocation>
<name>C6BQW3_RALP1</name>
<dbReference type="EMBL" id="CP001647">
    <property type="protein sequence ID" value="ACS66471.1"/>
    <property type="molecule type" value="Genomic_DNA"/>
</dbReference>
<gene>
    <name evidence="2" type="ordered locus">Rpic12D_5245</name>
</gene>
<sequence length="195" mass="22574">MPAPGMSSRWDESQDAPKNVARPVGSTVWRGIDAREARDKKAGYSMQRNTHQRHVLRTPRQPRAAAAAQHPGRLSMPLRKKKGHPSEDGHVQSSSNSRRLLRLAHTRHVPESRPCLRVYRERTRAPRFEIYKHTAVLQRPGAEQCPKQIEGLHCNRLVDDQRLLAQRILHRTRRRRVLCIALRINQLRKQVADVR</sequence>
<dbReference type="KEGG" id="rpf:Rpic12D_5245"/>